<reference evidence="25" key="2">
    <citation type="submission" date="2021-01" db="EMBL/GenBank/DDBJ databases">
        <authorList>
            <person name="Schikora-Tamarit M.A."/>
        </authorList>
    </citation>
    <scope>NUCLEOTIDE SEQUENCE</scope>
    <source>
        <strain evidence="25">NCAIM Y.01608</strain>
    </source>
</reference>
<evidence type="ECO:0000256" key="4">
    <source>
        <dbReference type="ARBA" id="ARBA00004496"/>
    </source>
</evidence>
<dbReference type="Proteomes" id="UP000788993">
    <property type="component" value="Unassembled WGS sequence"/>
</dbReference>
<dbReference type="InterPro" id="IPR032675">
    <property type="entry name" value="LRR_dom_sf"/>
</dbReference>
<dbReference type="GO" id="GO:0003723">
    <property type="term" value="F:RNA binding"/>
    <property type="evidence" value="ECO:0007669"/>
    <property type="project" value="UniProtKB-KW"/>
</dbReference>
<keyword evidence="12" id="KW-0378">Hydrolase</keyword>
<evidence type="ECO:0000256" key="9">
    <source>
        <dbReference type="ARBA" id="ARBA00022722"/>
    </source>
</evidence>
<feature type="region of interest" description="Disordered" evidence="23">
    <location>
        <begin position="167"/>
        <end position="201"/>
    </location>
</feature>
<keyword evidence="14" id="KW-0460">Magnesium</keyword>
<dbReference type="PANTHER" id="PTHR12121:SF100">
    <property type="entry name" value="POLY(A)-SPECIFIC RIBONUCLEASE"/>
    <property type="match status" value="1"/>
</dbReference>
<dbReference type="InterPro" id="IPR050410">
    <property type="entry name" value="CCR4/nocturin_mRNA_transcr"/>
</dbReference>
<evidence type="ECO:0000256" key="20">
    <source>
        <dbReference type="ARBA" id="ARBA00030493"/>
    </source>
</evidence>
<keyword evidence="15" id="KW-0694">RNA-binding</keyword>
<organism evidence="25 26">
    <name type="scientific">Ogataea polymorpha</name>
    <dbReference type="NCBI Taxonomy" id="460523"/>
    <lineage>
        <taxon>Eukaryota</taxon>
        <taxon>Fungi</taxon>
        <taxon>Dikarya</taxon>
        <taxon>Ascomycota</taxon>
        <taxon>Saccharomycotina</taxon>
        <taxon>Pichiomycetes</taxon>
        <taxon>Pichiales</taxon>
        <taxon>Pichiaceae</taxon>
        <taxon>Ogataea</taxon>
    </lineage>
</organism>
<evidence type="ECO:0000256" key="8">
    <source>
        <dbReference type="ARBA" id="ARBA00022614"/>
    </source>
</evidence>
<evidence type="ECO:0000256" key="14">
    <source>
        <dbReference type="ARBA" id="ARBA00022842"/>
    </source>
</evidence>
<comment type="subcellular location">
    <subcellularLocation>
        <location evidence="4">Cytoplasm</location>
    </subcellularLocation>
    <subcellularLocation>
        <location evidence="3">Nucleus</location>
    </subcellularLocation>
</comment>
<evidence type="ECO:0000256" key="2">
    <source>
        <dbReference type="ARBA" id="ARBA00001946"/>
    </source>
</evidence>
<evidence type="ECO:0000256" key="23">
    <source>
        <dbReference type="SAM" id="MobiDB-lite"/>
    </source>
</evidence>
<evidence type="ECO:0000256" key="16">
    <source>
        <dbReference type="ARBA" id="ARBA00023015"/>
    </source>
</evidence>
<evidence type="ECO:0000256" key="12">
    <source>
        <dbReference type="ARBA" id="ARBA00022801"/>
    </source>
</evidence>
<evidence type="ECO:0000256" key="21">
    <source>
        <dbReference type="ARBA" id="ARBA00031469"/>
    </source>
</evidence>
<dbReference type="Pfam" id="PF03372">
    <property type="entry name" value="Exo_endo_phos"/>
    <property type="match status" value="1"/>
</dbReference>
<dbReference type="SMART" id="SM00369">
    <property type="entry name" value="LRR_TYP"/>
    <property type="match status" value="3"/>
</dbReference>
<dbReference type="EMBL" id="JAEUBD010001540">
    <property type="protein sequence ID" value="KAH3659145.1"/>
    <property type="molecule type" value="Genomic_DNA"/>
</dbReference>
<gene>
    <name evidence="25" type="ORF">OGATHE_006028</name>
</gene>
<dbReference type="Gene3D" id="3.80.10.10">
    <property type="entry name" value="Ribonuclease Inhibitor"/>
    <property type="match status" value="1"/>
</dbReference>
<evidence type="ECO:0000256" key="18">
    <source>
        <dbReference type="ARBA" id="ARBA00023242"/>
    </source>
</evidence>
<dbReference type="Gene3D" id="3.60.10.10">
    <property type="entry name" value="Endonuclease/exonuclease/phosphatase"/>
    <property type="match status" value="1"/>
</dbReference>
<dbReference type="GO" id="GO:0005737">
    <property type="term" value="C:cytoplasm"/>
    <property type="evidence" value="ECO:0007669"/>
    <property type="project" value="UniProtKB-SubCell"/>
</dbReference>
<dbReference type="InterPro" id="IPR036691">
    <property type="entry name" value="Endo/exonu/phosph_ase_sf"/>
</dbReference>
<keyword evidence="17" id="KW-0804">Transcription</keyword>
<feature type="region of interest" description="Disordered" evidence="23">
    <location>
        <begin position="299"/>
        <end position="333"/>
    </location>
</feature>
<dbReference type="InterPro" id="IPR001611">
    <property type="entry name" value="Leu-rich_rpt"/>
</dbReference>
<keyword evidence="16" id="KW-0805">Transcription regulation</keyword>
<dbReference type="InterPro" id="IPR005135">
    <property type="entry name" value="Endo/exonuclease/phosphatase"/>
</dbReference>
<evidence type="ECO:0000256" key="1">
    <source>
        <dbReference type="ARBA" id="ARBA00001663"/>
    </source>
</evidence>
<keyword evidence="18" id="KW-0539">Nucleus</keyword>
<comment type="cofactor">
    <cofactor evidence="2">
        <name>Mg(2+)</name>
        <dbReference type="ChEBI" id="CHEBI:18420"/>
    </cofactor>
</comment>
<keyword evidence="7" id="KW-0963">Cytoplasm</keyword>
<dbReference type="Pfam" id="PF13855">
    <property type="entry name" value="LRR_8"/>
    <property type="match status" value="1"/>
</dbReference>
<evidence type="ECO:0000256" key="10">
    <source>
        <dbReference type="ARBA" id="ARBA00022723"/>
    </source>
</evidence>
<feature type="domain" description="Endonuclease/exonuclease/phosphatase" evidence="24">
    <location>
        <begin position="519"/>
        <end position="827"/>
    </location>
</feature>
<sequence>MAKYLPTSLFLCDTLLVDSVTVNFSETLGSLSESADALTDLDTIAAADLGRFFAIPLVLDICFLCSCFQLEDSENPILISSSLLTGDIQNLMIMSALNVTSQFQQKLQAQQQPQQQFQSPYVYQQQQQPFASLQDGFIQRQHQNQPQSEGLNPSSFLAQTLYQGGYRPSNQSGQQSQLQSLHQQLQQLQQPGTPQQQQQQLFSLPGHQHQFQQAQSQLSSGQLATQTELNPIHVDASVSSQIHWQHQMQLAVVAKNSNLPHFYARQAASSSRKLISNPDMSSKQGNSLVDITKSLLASVQESQQSQDQQQTNEGLMQHKKMSNDTSIDEEEEDQRIRIKENNTQLWTALDLSGQMITTISPKLFHYGFLRRLYLNGNNLKKVPEAILQLKSLRVLDLSFNMLTELPGELGMLFNLKYLYLFGNDLKDVPYEFGNLYQLEFLGVEGNKDFSQEFVNIIAKKGTRGLIIHLRDEAPRLPPPEPRKWIEIGDDGEPNLNPEEQKPAIECDLSSNGSNSFTLMSYNTLCQHYATPKYFKYTPSWALAWEYRRQKLTEEILSYKTNIICLQEVETKTYEEYWVPIMESNGYKSVFHCKSRARTMNDKNAKKVDGCATFFQTSMFELIDKKIIEYGRVVMTQDKYKKTEDIFNRFMNKDNIASISILHHIPTGNKIVLANTHLHWDPEFNDVKTMQVAVLLEELRVLLLKYTNNKDELNKIPLVICGDFNSQRDSAVYQLFSQGSVKEHYDIKGRDYGKFTSEGCTHPFHLKSAYGAINELPFTNFSPTYTNVIEYIWYSTGTLSVRGLLGEMDPNYAKRVIGLPSADFVSDHLPLISKFEFKKSSSAKKVKADFRDGSFSRKT</sequence>
<evidence type="ECO:0000256" key="3">
    <source>
        <dbReference type="ARBA" id="ARBA00004123"/>
    </source>
</evidence>
<feature type="compositionally biased region" description="Low complexity" evidence="23">
    <location>
        <begin position="299"/>
        <end position="310"/>
    </location>
</feature>
<evidence type="ECO:0000256" key="17">
    <source>
        <dbReference type="ARBA" id="ARBA00023163"/>
    </source>
</evidence>
<evidence type="ECO:0000256" key="19">
    <source>
        <dbReference type="ARBA" id="ARBA00023475"/>
    </source>
</evidence>
<dbReference type="AlphaFoldDB" id="A0A9P8NSU1"/>
<evidence type="ECO:0000256" key="6">
    <source>
        <dbReference type="ARBA" id="ARBA00012161"/>
    </source>
</evidence>
<comment type="similarity">
    <text evidence="5">Belongs to the CCR4/nocturin family.</text>
</comment>
<dbReference type="SUPFAM" id="SSF52058">
    <property type="entry name" value="L domain-like"/>
    <property type="match status" value="1"/>
</dbReference>
<keyword evidence="13" id="KW-0269">Exonuclease</keyword>
<protein>
    <recommendedName>
        <fullName evidence="19">CCR4-Not complex 3'-5'-exoribonuclease subunit Ccr4</fullName>
        <ecNumber evidence="6">3.1.13.4</ecNumber>
    </recommendedName>
    <alternativeName>
        <fullName evidence="20">Carbon catabolite repressor protein 4</fullName>
    </alternativeName>
    <alternativeName>
        <fullName evidence="21">Cytoplasmic deadenylase</fullName>
    </alternativeName>
    <alternativeName>
        <fullName evidence="22">Glucose-repressible alcohol dehydrogenase transcriptional effector</fullName>
    </alternativeName>
</protein>
<evidence type="ECO:0000313" key="25">
    <source>
        <dbReference type="EMBL" id="KAH3659145.1"/>
    </source>
</evidence>
<keyword evidence="8" id="KW-0433">Leucine-rich repeat</keyword>
<dbReference type="EC" id="3.1.13.4" evidence="6"/>
<reference evidence="25" key="1">
    <citation type="journal article" date="2021" name="Open Biol.">
        <title>Shared evolutionary footprints suggest mitochondrial oxidative damage underlies multiple complex I losses in fungi.</title>
        <authorList>
            <person name="Schikora-Tamarit M.A."/>
            <person name="Marcet-Houben M."/>
            <person name="Nosek J."/>
            <person name="Gabaldon T."/>
        </authorList>
    </citation>
    <scope>NUCLEOTIDE SEQUENCE</scope>
    <source>
        <strain evidence="25">NCAIM Y.01608</strain>
    </source>
</reference>
<dbReference type="FunFam" id="3.60.10.10:FF:000037">
    <property type="entry name" value="Glucose-repressible alcohol dehydrogenase transcriptional effector"/>
    <property type="match status" value="1"/>
</dbReference>
<accession>A0A9P8NSU1</accession>
<evidence type="ECO:0000256" key="7">
    <source>
        <dbReference type="ARBA" id="ARBA00022490"/>
    </source>
</evidence>
<keyword evidence="9" id="KW-0540">Nuclease</keyword>
<dbReference type="InterPro" id="IPR003591">
    <property type="entry name" value="Leu-rich_rpt_typical-subtyp"/>
</dbReference>
<dbReference type="GO" id="GO:0004535">
    <property type="term" value="F:poly(A)-specific ribonuclease activity"/>
    <property type="evidence" value="ECO:0007669"/>
    <property type="project" value="UniProtKB-EC"/>
</dbReference>
<evidence type="ECO:0000256" key="15">
    <source>
        <dbReference type="ARBA" id="ARBA00022884"/>
    </source>
</evidence>
<evidence type="ECO:0000256" key="22">
    <source>
        <dbReference type="ARBA" id="ARBA00033317"/>
    </source>
</evidence>
<dbReference type="SUPFAM" id="SSF56219">
    <property type="entry name" value="DNase I-like"/>
    <property type="match status" value="1"/>
</dbReference>
<comment type="caution">
    <text evidence="25">The sequence shown here is derived from an EMBL/GenBank/DDBJ whole genome shotgun (WGS) entry which is preliminary data.</text>
</comment>
<comment type="catalytic activity">
    <reaction evidence="1">
        <text>Exonucleolytic cleavage of poly(A) to 5'-AMP.</text>
        <dbReference type="EC" id="3.1.13.4"/>
    </reaction>
</comment>
<evidence type="ECO:0000256" key="11">
    <source>
        <dbReference type="ARBA" id="ARBA00022737"/>
    </source>
</evidence>
<dbReference type="PANTHER" id="PTHR12121">
    <property type="entry name" value="CARBON CATABOLITE REPRESSOR PROTEIN 4"/>
    <property type="match status" value="1"/>
</dbReference>
<evidence type="ECO:0000259" key="24">
    <source>
        <dbReference type="Pfam" id="PF03372"/>
    </source>
</evidence>
<evidence type="ECO:0000256" key="13">
    <source>
        <dbReference type="ARBA" id="ARBA00022839"/>
    </source>
</evidence>
<dbReference type="GO" id="GO:0005634">
    <property type="term" value="C:nucleus"/>
    <property type="evidence" value="ECO:0007669"/>
    <property type="project" value="UniProtKB-SubCell"/>
</dbReference>
<dbReference type="PROSITE" id="PS51450">
    <property type="entry name" value="LRR"/>
    <property type="match status" value="1"/>
</dbReference>
<evidence type="ECO:0000256" key="5">
    <source>
        <dbReference type="ARBA" id="ARBA00010774"/>
    </source>
</evidence>
<keyword evidence="11" id="KW-0677">Repeat</keyword>
<dbReference type="GO" id="GO:0046872">
    <property type="term" value="F:metal ion binding"/>
    <property type="evidence" value="ECO:0007669"/>
    <property type="project" value="UniProtKB-KW"/>
</dbReference>
<name>A0A9P8NSU1_9ASCO</name>
<feature type="compositionally biased region" description="Low complexity" evidence="23">
    <location>
        <begin position="171"/>
        <end position="201"/>
    </location>
</feature>
<keyword evidence="10" id="KW-0479">Metal-binding</keyword>
<evidence type="ECO:0000313" key="26">
    <source>
        <dbReference type="Proteomes" id="UP000788993"/>
    </source>
</evidence>
<proteinExistence type="inferred from homology"/>
<keyword evidence="26" id="KW-1185">Reference proteome</keyword>